<evidence type="ECO:0000313" key="10">
    <source>
        <dbReference type="EMBL" id="KAH3683709.1"/>
    </source>
</evidence>
<dbReference type="InterPro" id="IPR050311">
    <property type="entry name" value="ORC1/CDC6"/>
</dbReference>
<feature type="compositionally biased region" description="Basic residues" evidence="7">
    <location>
        <begin position="409"/>
        <end position="419"/>
    </location>
</feature>
<dbReference type="InterPro" id="IPR048867">
    <property type="entry name" value="WHD_ORC1"/>
</dbReference>
<evidence type="ECO:0000256" key="4">
    <source>
        <dbReference type="ARBA" id="ARBA00023125"/>
    </source>
</evidence>
<feature type="region of interest" description="Disordered" evidence="7">
    <location>
        <begin position="1"/>
        <end position="35"/>
    </location>
</feature>
<comment type="similarity">
    <text evidence="2 6">Belongs to the ORC1 family.</text>
</comment>
<evidence type="ECO:0000256" key="3">
    <source>
        <dbReference type="ARBA" id="ARBA00022705"/>
    </source>
</evidence>
<dbReference type="GO" id="GO:0005524">
    <property type="term" value="F:ATP binding"/>
    <property type="evidence" value="ECO:0007669"/>
    <property type="project" value="UniProtKB-KW"/>
</dbReference>
<feature type="compositionally biased region" description="Acidic residues" evidence="7">
    <location>
        <begin position="272"/>
        <end position="283"/>
    </location>
</feature>
<dbReference type="PROSITE" id="PS51038">
    <property type="entry name" value="BAH"/>
    <property type="match status" value="1"/>
</dbReference>
<dbReference type="InterPro" id="IPR003593">
    <property type="entry name" value="AAA+_ATPase"/>
</dbReference>
<protein>
    <recommendedName>
        <fullName evidence="6">Origin recognition complex subunit 1</fullName>
    </recommendedName>
</protein>
<feature type="compositionally biased region" description="Basic residues" evidence="7">
    <location>
        <begin position="314"/>
        <end position="326"/>
    </location>
</feature>
<proteinExistence type="inferred from homology"/>
<keyword evidence="6" id="KW-0067">ATP-binding</keyword>
<dbReference type="GO" id="GO:0016887">
    <property type="term" value="F:ATP hydrolysis activity"/>
    <property type="evidence" value="ECO:0007669"/>
    <property type="project" value="InterPro"/>
</dbReference>
<gene>
    <name evidence="10" type="ORF">WICPIJ_005328</name>
</gene>
<dbReference type="Gene3D" id="2.30.30.490">
    <property type="match status" value="1"/>
</dbReference>
<evidence type="ECO:0000256" key="7">
    <source>
        <dbReference type="SAM" id="MobiDB-lite"/>
    </source>
</evidence>
<dbReference type="Pfam" id="PF00004">
    <property type="entry name" value="AAA"/>
    <property type="match status" value="1"/>
</dbReference>
<evidence type="ECO:0000313" key="11">
    <source>
        <dbReference type="Proteomes" id="UP000774326"/>
    </source>
</evidence>
<dbReference type="SUPFAM" id="SSF82061">
    <property type="entry name" value="BAH domain"/>
    <property type="match status" value="1"/>
</dbReference>
<comment type="function">
    <text evidence="6">Component of the origin recognition complex (ORC) that binds origins of replication. DNA-binding is ATP-dependent, however specific DNA sequences that define origins of replication have not been identified so far. ORC is required to assemble the pre-replication complex necessary to initiate DNA replication.</text>
</comment>
<dbReference type="SMART" id="SM00439">
    <property type="entry name" value="BAH"/>
    <property type="match status" value="1"/>
</dbReference>
<dbReference type="Gene3D" id="3.40.50.300">
    <property type="entry name" value="P-loop containing nucleotide triphosphate hydrolases"/>
    <property type="match status" value="1"/>
</dbReference>
<keyword evidence="4 6" id="KW-0238">DNA-binding</keyword>
<name>A0A9P8Q6D3_WICPI</name>
<reference evidence="10" key="1">
    <citation type="journal article" date="2021" name="Open Biol.">
        <title>Shared evolutionary footprints suggest mitochondrial oxidative damage underlies multiple complex I losses in fungi.</title>
        <authorList>
            <person name="Schikora-Tamarit M.A."/>
            <person name="Marcet-Houben M."/>
            <person name="Nosek J."/>
            <person name="Gabaldon T."/>
        </authorList>
    </citation>
    <scope>NUCLEOTIDE SEQUENCE</scope>
    <source>
        <strain evidence="10">CBS2887</strain>
    </source>
</reference>
<dbReference type="OrthoDB" id="1926878at2759"/>
<keyword evidence="3 6" id="KW-0235">DNA replication</keyword>
<dbReference type="InterPro" id="IPR003959">
    <property type="entry name" value="ATPase_AAA_core"/>
</dbReference>
<comment type="subcellular location">
    <subcellularLocation>
        <location evidence="1 6">Nucleus</location>
    </subcellularLocation>
</comment>
<keyword evidence="5 6" id="KW-0539">Nucleus</keyword>
<dbReference type="InterPro" id="IPR001025">
    <property type="entry name" value="BAH_dom"/>
</dbReference>
<evidence type="ECO:0000256" key="1">
    <source>
        <dbReference type="ARBA" id="ARBA00004123"/>
    </source>
</evidence>
<feature type="compositionally biased region" description="Acidic residues" evidence="7">
    <location>
        <begin position="230"/>
        <end position="240"/>
    </location>
</feature>
<accession>A0A9P8Q6D3</accession>
<dbReference type="GO" id="GO:0006270">
    <property type="term" value="P:DNA replication initiation"/>
    <property type="evidence" value="ECO:0007669"/>
    <property type="project" value="TreeGrafter"/>
</dbReference>
<feature type="compositionally biased region" description="Acidic residues" evidence="7">
    <location>
        <begin position="351"/>
        <end position="374"/>
    </location>
</feature>
<dbReference type="SMART" id="SM00382">
    <property type="entry name" value="AAA"/>
    <property type="match status" value="1"/>
</dbReference>
<evidence type="ECO:0000256" key="5">
    <source>
        <dbReference type="ARBA" id="ARBA00023242"/>
    </source>
</evidence>
<evidence type="ECO:0000256" key="6">
    <source>
        <dbReference type="RuleBase" id="RU365058"/>
    </source>
</evidence>
<evidence type="ECO:0000259" key="9">
    <source>
        <dbReference type="PROSITE" id="PS51038"/>
    </source>
</evidence>
<dbReference type="PROSITE" id="PS50837">
    <property type="entry name" value="NACHT"/>
    <property type="match status" value="1"/>
</dbReference>
<dbReference type="GO" id="GO:0003688">
    <property type="term" value="F:DNA replication origin binding"/>
    <property type="evidence" value="ECO:0007669"/>
    <property type="project" value="TreeGrafter"/>
</dbReference>
<dbReference type="PANTHER" id="PTHR10763:SF23">
    <property type="entry name" value="ORIGIN RECOGNITION COMPLEX SUBUNIT 1"/>
    <property type="match status" value="1"/>
</dbReference>
<keyword evidence="11" id="KW-1185">Reference proteome</keyword>
<keyword evidence="6" id="KW-0547">Nucleotide-binding</keyword>
<dbReference type="SUPFAM" id="SSF52540">
    <property type="entry name" value="P-loop containing nucleoside triphosphate hydrolases"/>
    <property type="match status" value="1"/>
</dbReference>
<organism evidence="10 11">
    <name type="scientific">Wickerhamomyces pijperi</name>
    <name type="common">Yeast</name>
    <name type="synonym">Pichia pijperi</name>
    <dbReference type="NCBI Taxonomy" id="599730"/>
    <lineage>
        <taxon>Eukaryota</taxon>
        <taxon>Fungi</taxon>
        <taxon>Dikarya</taxon>
        <taxon>Ascomycota</taxon>
        <taxon>Saccharomycotina</taxon>
        <taxon>Saccharomycetes</taxon>
        <taxon>Phaffomycetales</taxon>
        <taxon>Wickerhamomycetaceae</taxon>
        <taxon>Wickerhamomyces</taxon>
    </lineage>
</organism>
<feature type="compositionally biased region" description="Acidic residues" evidence="7">
    <location>
        <begin position="390"/>
        <end position="404"/>
    </location>
</feature>
<dbReference type="Pfam" id="PF22606">
    <property type="entry name" value="Cdc6-ORC-like_ATPase_lid"/>
    <property type="match status" value="1"/>
</dbReference>
<dbReference type="InterPro" id="IPR027417">
    <property type="entry name" value="P-loop_NTPase"/>
</dbReference>
<dbReference type="GO" id="GO:0003682">
    <property type="term" value="F:chromatin binding"/>
    <property type="evidence" value="ECO:0007669"/>
    <property type="project" value="InterPro"/>
</dbReference>
<comment type="caution">
    <text evidence="10">The sequence shown here is derived from an EMBL/GenBank/DDBJ whole genome shotgun (WGS) entry which is preliminary data.</text>
</comment>
<dbReference type="EMBL" id="JAEUBG010002986">
    <property type="protein sequence ID" value="KAH3683709.1"/>
    <property type="molecule type" value="Genomic_DNA"/>
</dbReference>
<dbReference type="Gene3D" id="1.10.8.60">
    <property type="match status" value="1"/>
</dbReference>
<dbReference type="CDD" id="cd00009">
    <property type="entry name" value="AAA"/>
    <property type="match status" value="1"/>
</dbReference>
<dbReference type="PANTHER" id="PTHR10763">
    <property type="entry name" value="CELL DIVISION CONTROL PROTEIN 6-RELATED"/>
    <property type="match status" value="1"/>
</dbReference>
<dbReference type="InterPro" id="IPR043151">
    <property type="entry name" value="BAH_sf"/>
</dbReference>
<dbReference type="AlphaFoldDB" id="A0A9P8Q6D3"/>
<dbReference type="Pfam" id="PF01426">
    <property type="entry name" value="BAH"/>
    <property type="match status" value="1"/>
</dbReference>
<reference evidence="10" key="2">
    <citation type="submission" date="2021-01" db="EMBL/GenBank/DDBJ databases">
        <authorList>
            <person name="Schikora-Tamarit M.A."/>
        </authorList>
    </citation>
    <scope>NUCLEOTIDE SEQUENCE</scope>
    <source>
        <strain evidence="10">CBS2887</strain>
    </source>
</reference>
<dbReference type="Pfam" id="PF21312">
    <property type="entry name" value="WHD_ORC1"/>
    <property type="match status" value="1"/>
</dbReference>
<evidence type="ECO:0000256" key="2">
    <source>
        <dbReference type="ARBA" id="ARBA00008398"/>
    </source>
</evidence>
<dbReference type="GO" id="GO:0005664">
    <property type="term" value="C:nuclear origin of replication recognition complex"/>
    <property type="evidence" value="ECO:0007669"/>
    <property type="project" value="TreeGrafter"/>
</dbReference>
<feature type="compositionally biased region" description="Low complexity" evidence="7">
    <location>
        <begin position="378"/>
        <end position="389"/>
    </location>
</feature>
<feature type="region of interest" description="Disordered" evidence="7">
    <location>
        <begin position="181"/>
        <end position="447"/>
    </location>
</feature>
<comment type="subunit">
    <text evidence="6">ORC is composed of six subunits.</text>
</comment>
<evidence type="ECO:0000259" key="8">
    <source>
        <dbReference type="PROSITE" id="PS50837"/>
    </source>
</evidence>
<feature type="domain" description="BAH" evidence="9">
    <location>
        <begin position="45"/>
        <end position="159"/>
    </location>
</feature>
<feature type="compositionally biased region" description="Low complexity" evidence="7">
    <location>
        <begin position="341"/>
        <end position="350"/>
    </location>
</feature>
<feature type="compositionally biased region" description="Basic and acidic residues" evidence="7">
    <location>
        <begin position="206"/>
        <end position="219"/>
    </location>
</feature>
<dbReference type="InterPro" id="IPR007111">
    <property type="entry name" value="NACHT_NTPase"/>
</dbReference>
<dbReference type="Proteomes" id="UP000774326">
    <property type="component" value="Unassembled WGS sequence"/>
</dbReference>
<dbReference type="InterPro" id="IPR054425">
    <property type="entry name" value="Cdc6_ORC1-like_ATPase_lid"/>
</dbReference>
<feature type="domain" description="NACHT" evidence="8">
    <location>
        <begin position="488"/>
        <end position="610"/>
    </location>
</feature>
<sequence>MGNELHSHRGWTYHIDSPAGRTSRSTRHAHQPAAKPYFQRNSDKLKIQAGDFITIDEFDKEDPTVYLVKELKPDLDESLVVMLFYRHTEVDNLPSNPDPQELFLEPGDTSAKITDVEQKVKVFTYESYKKLNLTSKDRHTVFYCKTCYDGGEFSRDININVIAENISINPKEQMQTLRSLFSSSGPVKRSASHKAAPPPPKRVKLKEHVLTDSEAENKLEVNSSVVGGTDSEEEEEEEEQEKQKPTATSKSQKRSKSSSQNTSSTTDRDDVIVIDDDDDEEQSENSSDSVSGAEEEAQQDIKPTLFVGKSPSKTQRKPSTKSKSKSRSSSQKSSQREPDESIFPSSSSSSEDSEDDESDDNSSDEYTEASENDELPAASSDSEGGSSSDYDSDLDSAYDDESDDEPRTKKSGKSRSSHSSKQEKRQRGRPKTKPDGPKSLIDKNFTMEEDSTLDITLENIPEILPGRDSQFKELLNTVEGALKGKSSSVAYVSGPPGIGKTLTTRTLVKYLKTQADLAQVPKFKSVEINGHKFTTRDSAYVKLWNVLSPGENVPDSKASERIDDYLQSPSSKQVPVIIILDEMDEIANKSHSLIHNFFDWANLPGSKFIVIGLANTMDLPERVLKNKTVSRVGLTRMTFSSYTHEQLVDIIKVRLKQIQKKIKNVDFESKALEYAARKIASVSGDARRTLNVVARSIEIADEKRLGDEDTVLVKIAHIDRAMKEMSNSVMARGISDLSFFGKIVLAGVLSLKRKTGILENKITSLIEELELIVQLIQAKALPENQFVENVPLIDIFYQDCIIQPRWFRFIMNELTESGVISLNDSRIRSTTLFKLLVEPSDILSVFEKDPALKSFTDSMTL</sequence>
<dbReference type="GO" id="GO:0033314">
    <property type="term" value="P:mitotic DNA replication checkpoint signaling"/>
    <property type="evidence" value="ECO:0007669"/>
    <property type="project" value="TreeGrafter"/>
</dbReference>